<protein>
    <submittedName>
        <fullName evidence="1">Uncharacterized protein</fullName>
    </submittedName>
</protein>
<organism evidence="1 2">
    <name type="scientific">Candidatus Enterocloster excrementipullorum</name>
    <dbReference type="NCBI Taxonomy" id="2838559"/>
    <lineage>
        <taxon>Bacteria</taxon>
        <taxon>Bacillati</taxon>
        <taxon>Bacillota</taxon>
        <taxon>Clostridia</taxon>
        <taxon>Lachnospirales</taxon>
        <taxon>Lachnospiraceae</taxon>
        <taxon>Enterocloster</taxon>
    </lineage>
</organism>
<dbReference type="AlphaFoldDB" id="A0A9D2SHZ9"/>
<dbReference type="Proteomes" id="UP000823910">
    <property type="component" value="Unassembled WGS sequence"/>
</dbReference>
<proteinExistence type="predicted"/>
<reference evidence="1" key="1">
    <citation type="journal article" date="2021" name="PeerJ">
        <title>Extensive microbial diversity within the chicken gut microbiome revealed by metagenomics and culture.</title>
        <authorList>
            <person name="Gilroy R."/>
            <person name="Ravi A."/>
            <person name="Getino M."/>
            <person name="Pursley I."/>
            <person name="Horton D.L."/>
            <person name="Alikhan N.F."/>
            <person name="Baker D."/>
            <person name="Gharbi K."/>
            <person name="Hall N."/>
            <person name="Watson M."/>
            <person name="Adriaenssens E.M."/>
            <person name="Foster-Nyarko E."/>
            <person name="Jarju S."/>
            <person name="Secka A."/>
            <person name="Antonio M."/>
            <person name="Oren A."/>
            <person name="Chaudhuri R.R."/>
            <person name="La Ragione R."/>
            <person name="Hildebrand F."/>
            <person name="Pallen M.J."/>
        </authorList>
    </citation>
    <scope>NUCLEOTIDE SEQUENCE</scope>
    <source>
        <strain evidence="1">CHK180-15479</strain>
    </source>
</reference>
<evidence type="ECO:0000313" key="1">
    <source>
        <dbReference type="EMBL" id="HJC06905.1"/>
    </source>
</evidence>
<evidence type="ECO:0000313" key="2">
    <source>
        <dbReference type="Proteomes" id="UP000823910"/>
    </source>
</evidence>
<accession>A0A9D2SHZ9</accession>
<reference evidence="1" key="2">
    <citation type="submission" date="2021-04" db="EMBL/GenBank/DDBJ databases">
        <authorList>
            <person name="Gilroy R."/>
        </authorList>
    </citation>
    <scope>NUCLEOTIDE SEQUENCE</scope>
    <source>
        <strain evidence="1">CHK180-15479</strain>
    </source>
</reference>
<comment type="caution">
    <text evidence="1">The sequence shown here is derived from an EMBL/GenBank/DDBJ whole genome shotgun (WGS) entry which is preliminary data.</text>
</comment>
<name>A0A9D2SHZ9_9FIRM</name>
<gene>
    <name evidence="1" type="ORF">H9704_12265</name>
</gene>
<dbReference type="EMBL" id="DWWT01000065">
    <property type="protein sequence ID" value="HJC06905.1"/>
    <property type="molecule type" value="Genomic_DNA"/>
</dbReference>
<sequence>MGRGWFDFRSGAQRERDYRDFNERVFSGGLPHKRRVKERLKEALNKKDATYEFVYYVALKDLLVRRPQTTFEEGMSQVCSEIRVMKLDAAAKEAIRTVLEEDMAGKFLQTE</sequence>